<keyword evidence="3" id="KW-1185">Reference proteome</keyword>
<evidence type="ECO:0000256" key="1">
    <source>
        <dbReference type="SAM" id="SignalP"/>
    </source>
</evidence>
<comment type="caution">
    <text evidence="2">The sequence shown here is derived from an EMBL/GenBank/DDBJ whole genome shotgun (WGS) entry which is preliminary data.</text>
</comment>
<dbReference type="RefSeq" id="WP_301590026.1">
    <property type="nucleotide sequence ID" value="NZ_JAPFQI010000006.1"/>
</dbReference>
<dbReference type="EMBL" id="JAPFQI010000006">
    <property type="protein sequence ID" value="MCW8086054.1"/>
    <property type="molecule type" value="Genomic_DNA"/>
</dbReference>
<gene>
    <name evidence="2" type="ORF">OF850_10480</name>
</gene>
<evidence type="ECO:0000313" key="3">
    <source>
        <dbReference type="Proteomes" id="UP001526430"/>
    </source>
</evidence>
<organism evidence="2 3">
    <name type="scientific">Sabulicella glaciei</name>
    <dbReference type="NCBI Taxonomy" id="2984948"/>
    <lineage>
        <taxon>Bacteria</taxon>
        <taxon>Pseudomonadati</taxon>
        <taxon>Pseudomonadota</taxon>
        <taxon>Alphaproteobacteria</taxon>
        <taxon>Acetobacterales</taxon>
        <taxon>Acetobacteraceae</taxon>
        <taxon>Sabulicella</taxon>
    </lineage>
</organism>
<sequence>MTKIALILAGICVALPALAQPRDRTAMLTLGTGIYVDARLAALPYDVISGRAQTRSAGHV</sequence>
<dbReference type="Proteomes" id="UP001526430">
    <property type="component" value="Unassembled WGS sequence"/>
</dbReference>
<name>A0ABT3NV79_9PROT</name>
<keyword evidence="1" id="KW-0732">Signal</keyword>
<feature type="signal peptide" evidence="1">
    <location>
        <begin position="1"/>
        <end position="19"/>
    </location>
</feature>
<protein>
    <submittedName>
        <fullName evidence="2">Uncharacterized protein</fullName>
    </submittedName>
</protein>
<accession>A0ABT3NV79</accession>
<proteinExistence type="predicted"/>
<reference evidence="2 3" key="1">
    <citation type="submission" date="2022-10" db="EMBL/GenBank/DDBJ databases">
        <title>Roseococcus glaciei nov., sp. nov., isolated from glacier.</title>
        <authorList>
            <person name="Liu Q."/>
            <person name="Xin Y.-H."/>
        </authorList>
    </citation>
    <scope>NUCLEOTIDE SEQUENCE [LARGE SCALE GENOMIC DNA]</scope>
    <source>
        <strain evidence="2 3">MDT2-1-1</strain>
    </source>
</reference>
<evidence type="ECO:0000313" key="2">
    <source>
        <dbReference type="EMBL" id="MCW8086054.1"/>
    </source>
</evidence>
<feature type="chain" id="PRO_5046625471" evidence="1">
    <location>
        <begin position="20"/>
        <end position="60"/>
    </location>
</feature>